<dbReference type="EMBL" id="JACIJK010000002">
    <property type="protein sequence ID" value="MBB5714183.1"/>
    <property type="molecule type" value="Genomic_DNA"/>
</dbReference>
<sequence length="76" mass="8797">MPNYRFRFTGRERDEVVVDCEDVDAARNEAVRSLGAYLSEHPGFADEGHWRIEVESEQCEPLLHVIVATVNVRPRR</sequence>
<feature type="domain" description="DUF6894" evidence="1">
    <location>
        <begin position="4"/>
        <end position="67"/>
    </location>
</feature>
<protein>
    <recommendedName>
        <fullName evidence="1">DUF6894 domain-containing protein</fullName>
    </recommendedName>
</protein>
<gene>
    <name evidence="2" type="ORF">FHS94_001006</name>
</gene>
<evidence type="ECO:0000259" key="1">
    <source>
        <dbReference type="Pfam" id="PF21834"/>
    </source>
</evidence>
<keyword evidence="3" id="KW-1185">Reference proteome</keyword>
<comment type="caution">
    <text evidence="2">The sequence shown here is derived from an EMBL/GenBank/DDBJ whole genome shotgun (WGS) entry which is preliminary data.</text>
</comment>
<name>A0A7W9BBK1_9SPHN</name>
<organism evidence="2 3">
    <name type="scientific">Sphingomonas aerophila</name>
    <dbReference type="NCBI Taxonomy" id="1344948"/>
    <lineage>
        <taxon>Bacteria</taxon>
        <taxon>Pseudomonadati</taxon>
        <taxon>Pseudomonadota</taxon>
        <taxon>Alphaproteobacteria</taxon>
        <taxon>Sphingomonadales</taxon>
        <taxon>Sphingomonadaceae</taxon>
        <taxon>Sphingomonas</taxon>
    </lineage>
</organism>
<evidence type="ECO:0000313" key="3">
    <source>
        <dbReference type="Proteomes" id="UP000546200"/>
    </source>
</evidence>
<accession>A0A7W9BBK1</accession>
<dbReference type="RefSeq" id="WP_184055227.1">
    <property type="nucleotide sequence ID" value="NZ_JACIJK010000002.1"/>
</dbReference>
<dbReference type="AlphaFoldDB" id="A0A7W9BBK1"/>
<dbReference type="Pfam" id="PF21834">
    <property type="entry name" value="DUF6894"/>
    <property type="match status" value="1"/>
</dbReference>
<evidence type="ECO:0000313" key="2">
    <source>
        <dbReference type="EMBL" id="MBB5714183.1"/>
    </source>
</evidence>
<dbReference type="InterPro" id="IPR054189">
    <property type="entry name" value="DUF6894"/>
</dbReference>
<dbReference type="Proteomes" id="UP000546200">
    <property type="component" value="Unassembled WGS sequence"/>
</dbReference>
<reference evidence="2 3" key="1">
    <citation type="submission" date="2020-08" db="EMBL/GenBank/DDBJ databases">
        <title>Genomic Encyclopedia of Type Strains, Phase IV (KMG-IV): sequencing the most valuable type-strain genomes for metagenomic binning, comparative biology and taxonomic classification.</title>
        <authorList>
            <person name="Goeker M."/>
        </authorList>
    </citation>
    <scope>NUCLEOTIDE SEQUENCE [LARGE SCALE GENOMIC DNA]</scope>
    <source>
        <strain evidence="2 3">DSM 100044</strain>
    </source>
</reference>
<proteinExistence type="predicted"/>